<evidence type="ECO:0000313" key="2">
    <source>
        <dbReference type="Proteomes" id="UP000095431"/>
    </source>
</evidence>
<reference evidence="1 2" key="1">
    <citation type="submission" date="2015-09" db="EMBL/GenBank/DDBJ databases">
        <authorList>
            <consortium name="Pathogen Informatics"/>
        </authorList>
    </citation>
    <scope>NUCLEOTIDE SEQUENCE [LARGE SCALE GENOMIC DNA]</scope>
    <source>
        <strain evidence="1 2">2789STDY5834863</strain>
    </source>
</reference>
<name>A0A174B1Q6_9FIRM</name>
<proteinExistence type="predicted"/>
<dbReference type="EMBL" id="CYZN01000008">
    <property type="protein sequence ID" value="CUN94159.1"/>
    <property type="molecule type" value="Genomic_DNA"/>
</dbReference>
<protein>
    <recommendedName>
        <fullName evidence="3">HK97 gp10 family phage protein</fullName>
    </recommendedName>
</protein>
<accession>A0A174B1Q6</accession>
<dbReference type="RefSeq" id="WP_055200089.1">
    <property type="nucleotide sequence ID" value="NZ_BTHH01000009.1"/>
</dbReference>
<evidence type="ECO:0000313" key="1">
    <source>
        <dbReference type="EMBL" id="CUN94159.1"/>
    </source>
</evidence>
<organism evidence="1 2">
    <name type="scientific">Blautia wexlerae</name>
    <dbReference type="NCBI Taxonomy" id="418240"/>
    <lineage>
        <taxon>Bacteria</taxon>
        <taxon>Bacillati</taxon>
        <taxon>Bacillota</taxon>
        <taxon>Clostridia</taxon>
        <taxon>Lachnospirales</taxon>
        <taxon>Lachnospiraceae</taxon>
        <taxon>Blautia</taxon>
    </lineage>
</organism>
<sequence>MTPAEAAEAVKVQVQTDKERIEQQVIARYPRASNALRNAALSVLANPSPSAPGSPPGVRSGNLRRNWNMSGGAVCITSGMGYAGYLEHGTSKMAARPFVDKIQQTALPNIMAIFAEIGG</sequence>
<gene>
    <name evidence="1" type="ORF">ERS852478_01442</name>
</gene>
<evidence type="ECO:0008006" key="3">
    <source>
        <dbReference type="Google" id="ProtNLM"/>
    </source>
</evidence>
<dbReference type="Proteomes" id="UP000095431">
    <property type="component" value="Unassembled WGS sequence"/>
</dbReference>
<dbReference type="AlphaFoldDB" id="A0A174B1Q6"/>